<proteinExistence type="predicted"/>
<comment type="caution">
    <text evidence="4">The sequence shown here is derived from an EMBL/GenBank/DDBJ whole genome shotgun (WGS) entry which is preliminary data.</text>
</comment>
<protein>
    <recommendedName>
        <fullName evidence="6">DUF5667 domain-containing protein</fullName>
    </recommendedName>
</protein>
<feature type="region of interest" description="Disordered" evidence="2">
    <location>
        <begin position="34"/>
        <end position="168"/>
    </location>
</feature>
<evidence type="ECO:0000313" key="5">
    <source>
        <dbReference type="Proteomes" id="UP000177040"/>
    </source>
</evidence>
<feature type="coiled-coil region" evidence="1">
    <location>
        <begin position="256"/>
        <end position="283"/>
    </location>
</feature>
<feature type="coiled-coil region" evidence="1">
    <location>
        <begin position="404"/>
        <end position="431"/>
    </location>
</feature>
<reference evidence="4 5" key="1">
    <citation type="journal article" date="2016" name="Nat. Commun.">
        <title>Thousands of microbial genomes shed light on interconnected biogeochemical processes in an aquifer system.</title>
        <authorList>
            <person name="Anantharaman K."/>
            <person name="Brown C.T."/>
            <person name="Hug L.A."/>
            <person name="Sharon I."/>
            <person name="Castelle C.J."/>
            <person name="Probst A.J."/>
            <person name="Thomas B.C."/>
            <person name="Singh A."/>
            <person name="Wilkins M.J."/>
            <person name="Karaoz U."/>
            <person name="Brodie E.L."/>
            <person name="Williams K.H."/>
            <person name="Hubbard S.S."/>
            <person name="Banfield J.F."/>
        </authorList>
    </citation>
    <scope>NUCLEOTIDE SEQUENCE [LARGE SCALE GENOMIC DNA]</scope>
</reference>
<sequence>MSINRRLLVLSTLVFGATLLCTSTANAEEIINPTPEISRLNQPPEQFEPMKKGFDPGPVGDNVNRGPQPNKMPPSFSNENNFRNDQKNDPRNGGQNFGDNESMGSMRNSDMNKNMNSENNKGNFNMNMNSEQGDMMGNSNINSEQNEEMNTKREAERQAQQEKQMVQNAQRQIKGMEQGLKQFDRQLASLTKQKITIPAEITASLAKIKLTIAGVKTAKTDDDLTAAGWEDLFEEMNTLRESQELLQQLSRWPQTLKQVDRQLANFNRELKKAKTIVDRLQKKSWDVSTLYSDFESSIASLKAVRDEAVAAVAAGKVEDAFTLLEDKFFGASEDIMEKQRILQTMNSMSKFADQFKRGSKEMDKIITQLKRKKIDTTELEQLKATVIANGEKVKELVKTPNFDVETLMITLQDLENDRQEFMAAAQALMGESDQMPWEQPGNTKSNTFAVPSFNNSQL</sequence>
<organism evidence="4 5">
    <name type="scientific">Candidatus Magasanikbacteria bacterium RIFCSPLOWO2_01_FULL_40_15</name>
    <dbReference type="NCBI Taxonomy" id="1798686"/>
    <lineage>
        <taxon>Bacteria</taxon>
        <taxon>Candidatus Magasanikiibacteriota</taxon>
    </lineage>
</organism>
<evidence type="ECO:0000256" key="2">
    <source>
        <dbReference type="SAM" id="MobiDB-lite"/>
    </source>
</evidence>
<dbReference type="Proteomes" id="UP000177040">
    <property type="component" value="Unassembled WGS sequence"/>
</dbReference>
<evidence type="ECO:0000256" key="1">
    <source>
        <dbReference type="SAM" id="Coils"/>
    </source>
</evidence>
<feature type="signal peptide" evidence="3">
    <location>
        <begin position="1"/>
        <end position="27"/>
    </location>
</feature>
<feature type="compositionally biased region" description="Low complexity" evidence="2">
    <location>
        <begin position="108"/>
        <end position="130"/>
    </location>
</feature>
<evidence type="ECO:0000313" key="4">
    <source>
        <dbReference type="EMBL" id="OGH78166.1"/>
    </source>
</evidence>
<dbReference type="EMBL" id="MFQH01000017">
    <property type="protein sequence ID" value="OGH78166.1"/>
    <property type="molecule type" value="Genomic_DNA"/>
</dbReference>
<keyword evidence="3" id="KW-0732">Signal</keyword>
<name>A0A1F6N2D7_9BACT</name>
<dbReference type="AlphaFoldDB" id="A0A1F6N2D7"/>
<feature type="chain" id="PRO_5009525684" description="DUF5667 domain-containing protein" evidence="3">
    <location>
        <begin position="28"/>
        <end position="458"/>
    </location>
</feature>
<accession>A0A1F6N2D7</accession>
<keyword evidence="1" id="KW-0175">Coiled coil</keyword>
<evidence type="ECO:0000256" key="3">
    <source>
        <dbReference type="SAM" id="SignalP"/>
    </source>
</evidence>
<evidence type="ECO:0008006" key="6">
    <source>
        <dbReference type="Google" id="ProtNLM"/>
    </source>
</evidence>
<gene>
    <name evidence="4" type="ORF">A2983_03790</name>
</gene>
<feature type="compositionally biased region" description="Polar residues" evidence="2">
    <location>
        <begin position="440"/>
        <end position="458"/>
    </location>
</feature>
<feature type="compositionally biased region" description="Polar residues" evidence="2">
    <location>
        <begin position="93"/>
        <end position="107"/>
    </location>
</feature>
<feature type="region of interest" description="Disordered" evidence="2">
    <location>
        <begin position="435"/>
        <end position="458"/>
    </location>
</feature>
<feature type="compositionally biased region" description="Basic and acidic residues" evidence="2">
    <location>
        <begin position="149"/>
        <end position="160"/>
    </location>
</feature>